<reference evidence="3" key="2">
    <citation type="submission" date="2021-08" db="EMBL/GenBank/DDBJ databases">
        <authorList>
            <person name="Gostincar C."/>
            <person name="Sun X."/>
            <person name="Song Z."/>
            <person name="Gunde-Cimerman N."/>
        </authorList>
    </citation>
    <scope>NUCLEOTIDE SEQUENCE</scope>
    <source>
        <strain evidence="3">EXF-9298</strain>
    </source>
</reference>
<organism evidence="3 4">
    <name type="scientific">Aureobasidium melanogenum</name>
    <name type="common">Aureobasidium pullulans var. melanogenum</name>
    <dbReference type="NCBI Taxonomy" id="46634"/>
    <lineage>
        <taxon>Eukaryota</taxon>
        <taxon>Fungi</taxon>
        <taxon>Dikarya</taxon>
        <taxon>Ascomycota</taxon>
        <taxon>Pezizomycotina</taxon>
        <taxon>Dothideomycetes</taxon>
        <taxon>Dothideomycetidae</taxon>
        <taxon>Dothideales</taxon>
        <taxon>Saccotheciaceae</taxon>
        <taxon>Aureobasidium</taxon>
    </lineage>
</organism>
<protein>
    <recommendedName>
        <fullName evidence="2">Hemerythrin-like domain-containing protein</fullName>
    </recommendedName>
</protein>
<gene>
    <name evidence="3" type="ORF">KCU98_g5121</name>
</gene>
<proteinExistence type="predicted"/>
<dbReference type="Pfam" id="PF01814">
    <property type="entry name" value="Hemerythrin"/>
    <property type="match status" value="1"/>
</dbReference>
<feature type="signal peptide" evidence="1">
    <location>
        <begin position="1"/>
        <end position="19"/>
    </location>
</feature>
<dbReference type="CDD" id="cd12108">
    <property type="entry name" value="Hr-like"/>
    <property type="match status" value="1"/>
</dbReference>
<dbReference type="PANTHER" id="PTHR38048">
    <property type="entry name" value="EXPRESSED PROTEIN"/>
    <property type="match status" value="1"/>
</dbReference>
<sequence length="289" mass="32538">MPRLFVLTTVVIAIALLLAYKSSDMDNAGNNLHWADGPCELVHTPQFLSKKEDIWTKGATHMALFHNAILRGFNSIYLQAPYVKVEDYAAFVGYSLTWYRFVKSHHDDEEGELFPKVDDILKEEGIWNETHQEHESFLEGLANFHTYLADLPSAASFDGAKLVSIMDTFREPFTHHFHNEISTIASFANLPSAPPADSPEASAAAATFKAWGKKTLTKAGMTDVVPFALLNLDRTFEDGIWAAWPPMPGPVRWMMVNMFGSWNWAWWKFASCDAQGNPKPLYALENHKA</sequence>
<reference evidence="3" key="1">
    <citation type="journal article" date="2021" name="J Fungi (Basel)">
        <title>Virulence traits and population genomics of the black yeast Aureobasidium melanogenum.</title>
        <authorList>
            <person name="Cernosa A."/>
            <person name="Sun X."/>
            <person name="Gostincar C."/>
            <person name="Fang C."/>
            <person name="Gunde-Cimerman N."/>
            <person name="Song Z."/>
        </authorList>
    </citation>
    <scope>NUCLEOTIDE SEQUENCE</scope>
    <source>
        <strain evidence="3">EXF-9298</strain>
    </source>
</reference>
<accession>A0A9P8FWF7</accession>
<dbReference type="EMBL" id="JAHFXS010000450">
    <property type="protein sequence ID" value="KAG9984850.1"/>
    <property type="molecule type" value="Genomic_DNA"/>
</dbReference>
<dbReference type="InterPro" id="IPR053206">
    <property type="entry name" value="Dimeric_xanthone_biosynth"/>
</dbReference>
<dbReference type="InterPro" id="IPR012312">
    <property type="entry name" value="Hemerythrin-like"/>
</dbReference>
<dbReference type="Proteomes" id="UP000729357">
    <property type="component" value="Unassembled WGS sequence"/>
</dbReference>
<keyword evidence="4" id="KW-1185">Reference proteome</keyword>
<dbReference type="AlphaFoldDB" id="A0A9P8FWF7"/>
<dbReference type="PANTHER" id="PTHR38048:SF2">
    <property type="entry name" value="HEMERYTHRIN-LIKE DOMAIN-CONTAINING PROTEIN"/>
    <property type="match status" value="1"/>
</dbReference>
<evidence type="ECO:0000313" key="3">
    <source>
        <dbReference type="EMBL" id="KAG9984850.1"/>
    </source>
</evidence>
<evidence type="ECO:0000259" key="2">
    <source>
        <dbReference type="Pfam" id="PF01814"/>
    </source>
</evidence>
<feature type="chain" id="PRO_5040516355" description="Hemerythrin-like domain-containing protein" evidence="1">
    <location>
        <begin position="20"/>
        <end position="289"/>
    </location>
</feature>
<dbReference type="Gene3D" id="1.20.120.520">
    <property type="entry name" value="nmb1532 protein domain like"/>
    <property type="match status" value="1"/>
</dbReference>
<feature type="non-terminal residue" evidence="3">
    <location>
        <position position="1"/>
    </location>
</feature>
<name>A0A9P8FWF7_AURME</name>
<comment type="caution">
    <text evidence="3">The sequence shown here is derived from an EMBL/GenBank/DDBJ whole genome shotgun (WGS) entry which is preliminary data.</text>
</comment>
<evidence type="ECO:0000313" key="4">
    <source>
        <dbReference type="Proteomes" id="UP000729357"/>
    </source>
</evidence>
<evidence type="ECO:0000256" key="1">
    <source>
        <dbReference type="SAM" id="SignalP"/>
    </source>
</evidence>
<keyword evidence="1" id="KW-0732">Signal</keyword>
<feature type="domain" description="Hemerythrin-like" evidence="2">
    <location>
        <begin position="61"/>
        <end position="184"/>
    </location>
</feature>